<proteinExistence type="predicted"/>
<protein>
    <recommendedName>
        <fullName evidence="8">Amino acid permease/ SLC12A domain-containing protein</fullName>
    </recommendedName>
</protein>
<dbReference type="GO" id="GO:0016020">
    <property type="term" value="C:membrane"/>
    <property type="evidence" value="ECO:0007669"/>
    <property type="project" value="UniProtKB-SubCell"/>
</dbReference>
<evidence type="ECO:0000256" key="5">
    <source>
        <dbReference type="ARBA" id="ARBA00022989"/>
    </source>
</evidence>
<accession>A0A9N9Z1H4</accession>
<dbReference type="InterPro" id="IPR004841">
    <property type="entry name" value="AA-permease/SLC12A_dom"/>
</dbReference>
<feature type="transmembrane region" description="Helical" evidence="7">
    <location>
        <begin position="411"/>
        <end position="434"/>
    </location>
</feature>
<feature type="transmembrane region" description="Helical" evidence="7">
    <location>
        <begin position="160"/>
        <end position="181"/>
    </location>
</feature>
<dbReference type="GO" id="GO:0015171">
    <property type="term" value="F:amino acid transmembrane transporter activity"/>
    <property type="evidence" value="ECO:0007669"/>
    <property type="project" value="TreeGrafter"/>
</dbReference>
<feature type="transmembrane region" description="Helical" evidence="7">
    <location>
        <begin position="56"/>
        <end position="75"/>
    </location>
</feature>
<dbReference type="FunFam" id="1.20.1740.10:FF:000001">
    <property type="entry name" value="Amino acid permease"/>
    <property type="match status" value="1"/>
</dbReference>
<keyword evidence="4" id="KW-0029">Amino-acid transport</keyword>
<evidence type="ECO:0000256" key="6">
    <source>
        <dbReference type="ARBA" id="ARBA00023136"/>
    </source>
</evidence>
<organism evidence="9 10">
    <name type="scientific">Clonostachys solani</name>
    <dbReference type="NCBI Taxonomy" id="160281"/>
    <lineage>
        <taxon>Eukaryota</taxon>
        <taxon>Fungi</taxon>
        <taxon>Dikarya</taxon>
        <taxon>Ascomycota</taxon>
        <taxon>Pezizomycotina</taxon>
        <taxon>Sordariomycetes</taxon>
        <taxon>Hypocreomycetidae</taxon>
        <taxon>Hypocreales</taxon>
        <taxon>Bionectriaceae</taxon>
        <taxon>Clonostachys</taxon>
    </lineage>
</organism>
<keyword evidence="6 7" id="KW-0472">Membrane</keyword>
<keyword evidence="5 7" id="KW-1133">Transmembrane helix</keyword>
<dbReference type="Gene3D" id="1.20.1740.10">
    <property type="entry name" value="Amino acid/polyamine transporter I"/>
    <property type="match status" value="1"/>
</dbReference>
<dbReference type="Pfam" id="PF00324">
    <property type="entry name" value="AA_permease"/>
    <property type="match status" value="1"/>
</dbReference>
<reference evidence="9" key="1">
    <citation type="submission" date="2021-10" db="EMBL/GenBank/DDBJ databases">
        <authorList>
            <person name="Piombo E."/>
        </authorList>
    </citation>
    <scope>NUCLEOTIDE SEQUENCE</scope>
</reference>
<feature type="transmembrane region" description="Helical" evidence="7">
    <location>
        <begin position="337"/>
        <end position="356"/>
    </location>
</feature>
<dbReference type="OrthoDB" id="3900342at2759"/>
<evidence type="ECO:0000256" key="4">
    <source>
        <dbReference type="ARBA" id="ARBA00022970"/>
    </source>
</evidence>
<dbReference type="Proteomes" id="UP000775872">
    <property type="component" value="Unassembled WGS sequence"/>
</dbReference>
<feature type="transmembrane region" description="Helical" evidence="7">
    <location>
        <begin position="478"/>
        <end position="500"/>
    </location>
</feature>
<dbReference type="PANTHER" id="PTHR43341:SF38">
    <property type="entry name" value="PROLINE TRANSPORTER (EUROFUNG)"/>
    <property type="match status" value="1"/>
</dbReference>
<dbReference type="InterPro" id="IPR004840">
    <property type="entry name" value="Amino_acid_permease_CS"/>
</dbReference>
<evidence type="ECO:0000313" key="10">
    <source>
        <dbReference type="Proteomes" id="UP000775872"/>
    </source>
</evidence>
<keyword evidence="10" id="KW-1185">Reference proteome</keyword>
<keyword evidence="3 7" id="KW-0812">Transmembrane</keyword>
<dbReference type="PIRSF" id="PIRSF006060">
    <property type="entry name" value="AA_transporter"/>
    <property type="match status" value="1"/>
</dbReference>
<name>A0A9N9Z1H4_9HYPO</name>
<feature type="domain" description="Amino acid permease/ SLC12A" evidence="8">
    <location>
        <begin position="53"/>
        <end position="504"/>
    </location>
</feature>
<feature type="transmembrane region" description="Helical" evidence="7">
    <location>
        <begin position="193"/>
        <end position="213"/>
    </location>
</feature>
<evidence type="ECO:0000256" key="1">
    <source>
        <dbReference type="ARBA" id="ARBA00004141"/>
    </source>
</evidence>
<feature type="transmembrane region" description="Helical" evidence="7">
    <location>
        <begin position="454"/>
        <end position="472"/>
    </location>
</feature>
<dbReference type="AlphaFoldDB" id="A0A9N9Z1H4"/>
<comment type="caution">
    <text evidence="9">The sequence shown here is derived from an EMBL/GenBank/DDBJ whole genome shotgun (WGS) entry which is preliminary data.</text>
</comment>
<dbReference type="PANTHER" id="PTHR43341">
    <property type="entry name" value="AMINO ACID PERMEASE"/>
    <property type="match status" value="1"/>
</dbReference>
<dbReference type="PROSITE" id="PS00218">
    <property type="entry name" value="AMINO_ACID_PERMEASE_1"/>
    <property type="match status" value="1"/>
</dbReference>
<feature type="transmembrane region" description="Helical" evidence="7">
    <location>
        <begin position="377"/>
        <end position="399"/>
    </location>
</feature>
<feature type="transmembrane region" description="Helical" evidence="7">
    <location>
        <begin position="286"/>
        <end position="304"/>
    </location>
</feature>
<dbReference type="EMBL" id="CABFOC020000018">
    <property type="protein sequence ID" value="CAH0047203.1"/>
    <property type="molecule type" value="Genomic_DNA"/>
</dbReference>
<sequence length="548" mass="60711">MASKHEEVPEMDSKADDFHARGVIHKLSVDKMTPHDEEIGTNERTNRGFKPRHAQMIAIGGAIGTSLFLGTAQVLRYGGPGFLLITYGILCVMVYGIMTGIAEVATYLPIPGGTMSYYGNKYVSKSMGFALGWLYWYSLGILIPYELTASVLLINYWNEAISPAVWISIIGAAIIALNFLPVKFYGEAEFWSAGLKIILIFMLVMLSVVLFFGGGPNHDPLYFRYWAHPGPLNSFIAEGGPGRFIAFLKSFVLASFAFVLAPEQLIVTAGEMQAPRHNLPKASRRYLWRLVILFIPTVIAIGVVCPFDEPRLQSSGTAKSPFVIAIKNAGIPVLDSVINALILSSAITAGNAFLYSSSRNLYSLAVAGNAPAIFKRCNSYGLAYVSVATSASFSLLAYLSLGNQSLLVFNWLINITNTSGYISWICCGIIYYRYRATIAHHGIVSPYRSRIQPWGMHFGVLGSVILLLINGFDVFWPQYWSASDFLTAYIGIPAFLVLYIGHRACYWKDTWVRRPDEIDMHEGLAEFLEDEEVQKRTGIARILFSIIE</sequence>
<evidence type="ECO:0000313" key="9">
    <source>
        <dbReference type="EMBL" id="CAH0047203.1"/>
    </source>
</evidence>
<feature type="transmembrane region" description="Helical" evidence="7">
    <location>
        <begin position="129"/>
        <end position="154"/>
    </location>
</feature>
<comment type="subcellular location">
    <subcellularLocation>
        <location evidence="1">Membrane</location>
        <topology evidence="1">Multi-pass membrane protein</topology>
    </subcellularLocation>
</comment>
<evidence type="ECO:0000256" key="3">
    <source>
        <dbReference type="ARBA" id="ARBA00022692"/>
    </source>
</evidence>
<evidence type="ECO:0000256" key="2">
    <source>
        <dbReference type="ARBA" id="ARBA00022448"/>
    </source>
</evidence>
<keyword evidence="2" id="KW-0813">Transport</keyword>
<feature type="transmembrane region" description="Helical" evidence="7">
    <location>
        <begin position="244"/>
        <end position="266"/>
    </location>
</feature>
<feature type="transmembrane region" description="Helical" evidence="7">
    <location>
        <begin position="81"/>
        <end position="108"/>
    </location>
</feature>
<gene>
    <name evidence="9" type="ORF">CSOL1703_00013442</name>
</gene>
<evidence type="ECO:0000259" key="8">
    <source>
        <dbReference type="Pfam" id="PF00324"/>
    </source>
</evidence>
<evidence type="ECO:0000256" key="7">
    <source>
        <dbReference type="SAM" id="Phobius"/>
    </source>
</evidence>
<dbReference type="InterPro" id="IPR050524">
    <property type="entry name" value="APC_YAT"/>
</dbReference>